<dbReference type="PRINTS" id="PR01401">
    <property type="entry name" value="MUTATORMUTT"/>
</dbReference>
<dbReference type="PROSITE" id="PS51462">
    <property type="entry name" value="NUDIX"/>
    <property type="match status" value="1"/>
</dbReference>
<keyword evidence="5 18" id="KW-0479">Metal-binding</keyword>
<evidence type="ECO:0000313" key="22">
    <source>
        <dbReference type="Proteomes" id="UP000001446"/>
    </source>
</evidence>
<evidence type="ECO:0000256" key="18">
    <source>
        <dbReference type="PIRSR" id="PIRSR603561-2"/>
    </source>
</evidence>
<dbReference type="Gene3D" id="3.90.79.10">
    <property type="entry name" value="Nucleoside Triphosphate Pyrophosphohydrolase"/>
    <property type="match status" value="1"/>
</dbReference>
<dbReference type="EC" id="3.6.1.55" evidence="12"/>
<evidence type="ECO:0000256" key="5">
    <source>
        <dbReference type="ARBA" id="ARBA00022723"/>
    </source>
</evidence>
<dbReference type="NCBIfam" id="NF008044">
    <property type="entry name" value="PRK10776.1"/>
    <property type="match status" value="1"/>
</dbReference>
<evidence type="ECO:0000256" key="13">
    <source>
        <dbReference type="ARBA" id="ARBA00040794"/>
    </source>
</evidence>
<dbReference type="InterPro" id="IPR020476">
    <property type="entry name" value="Nudix_hydrolase"/>
</dbReference>
<keyword evidence="22" id="KW-1185">Reference proteome</keyword>
<comment type="cofactor">
    <cofactor evidence="1 18">
        <name>Mg(2+)</name>
        <dbReference type="ChEBI" id="CHEBI:18420"/>
    </cofactor>
</comment>
<evidence type="ECO:0000259" key="20">
    <source>
        <dbReference type="PROSITE" id="PS51462"/>
    </source>
</evidence>
<dbReference type="InterPro" id="IPR020084">
    <property type="entry name" value="NUDIX_hydrolase_CS"/>
</dbReference>
<dbReference type="GO" id="GO:0044716">
    <property type="term" value="F:8-oxo-GDP phosphatase activity"/>
    <property type="evidence" value="ECO:0007669"/>
    <property type="project" value="TreeGrafter"/>
</dbReference>
<keyword evidence="3" id="KW-0515">Mutator protein</keyword>
<dbReference type="InterPro" id="IPR015797">
    <property type="entry name" value="NUDIX_hydrolase-like_dom_sf"/>
</dbReference>
<dbReference type="NCBIfam" id="TIGR00586">
    <property type="entry name" value="mutt"/>
    <property type="match status" value="1"/>
</dbReference>
<comment type="catalytic activity">
    <reaction evidence="11">
        <text>8-oxo-GTP + H2O = 8-oxo-GMP + diphosphate + H(+)</text>
        <dbReference type="Rhea" id="RHEA:67616"/>
        <dbReference type="ChEBI" id="CHEBI:15377"/>
        <dbReference type="ChEBI" id="CHEBI:15378"/>
        <dbReference type="ChEBI" id="CHEBI:33019"/>
        <dbReference type="ChEBI" id="CHEBI:143553"/>
        <dbReference type="ChEBI" id="CHEBI:145694"/>
    </reaction>
</comment>
<gene>
    <name evidence="21" type="ordered locus">Dd586_3522</name>
</gene>
<dbReference type="CDD" id="cd03425">
    <property type="entry name" value="NUDIX_MutT_NudA_like"/>
    <property type="match status" value="1"/>
</dbReference>
<evidence type="ECO:0000256" key="8">
    <source>
        <dbReference type="ARBA" id="ARBA00022842"/>
    </source>
</evidence>
<feature type="binding site" evidence="18">
    <location>
        <position position="49"/>
    </location>
    <ligand>
        <name>Mg(2+)</name>
        <dbReference type="ChEBI" id="CHEBI:18420"/>
    </ligand>
</feature>
<feature type="binding site" evidence="17">
    <location>
        <position position="35"/>
    </location>
    <ligand>
        <name>8-oxo-dGTP</name>
        <dbReference type="ChEBI" id="CHEBI:77896"/>
    </ligand>
</feature>
<keyword evidence="6" id="KW-0227">DNA damage</keyword>
<evidence type="ECO:0000256" key="17">
    <source>
        <dbReference type="PIRSR" id="PIRSR603561-1"/>
    </source>
</evidence>
<evidence type="ECO:0000256" key="3">
    <source>
        <dbReference type="ARBA" id="ARBA00022457"/>
    </source>
</evidence>
<feature type="domain" description="Nudix hydrolase" evidence="20">
    <location>
        <begin position="13"/>
        <end position="140"/>
    </location>
</feature>
<keyword evidence="4" id="KW-0235">DNA replication</keyword>
<dbReference type="eggNOG" id="COG0494">
    <property type="taxonomic scope" value="Bacteria"/>
</dbReference>
<dbReference type="GO" id="GO:0008413">
    <property type="term" value="F:8-oxo-7,8-dihydroguanosine triphosphate pyrophosphatase activity"/>
    <property type="evidence" value="ECO:0007669"/>
    <property type="project" value="InterPro"/>
</dbReference>
<accession>D2BWJ9</accession>
<dbReference type="InterPro" id="IPR000086">
    <property type="entry name" value="NUDIX_hydrolase_dom"/>
</dbReference>
<dbReference type="GO" id="GO:0046872">
    <property type="term" value="F:metal ion binding"/>
    <property type="evidence" value="ECO:0007669"/>
    <property type="project" value="UniProtKB-KW"/>
</dbReference>
<dbReference type="Pfam" id="PF00293">
    <property type="entry name" value="NUDIX"/>
    <property type="match status" value="1"/>
</dbReference>
<dbReference type="KEGG" id="ddc:Dd586_3522"/>
<keyword evidence="7 19" id="KW-0378">Hydrolase</keyword>
<evidence type="ECO:0000256" key="6">
    <source>
        <dbReference type="ARBA" id="ARBA00022763"/>
    </source>
</evidence>
<evidence type="ECO:0000256" key="12">
    <source>
        <dbReference type="ARBA" id="ARBA00038905"/>
    </source>
</evidence>
<evidence type="ECO:0000313" key="21">
    <source>
        <dbReference type="EMBL" id="ACZ78352.1"/>
    </source>
</evidence>
<organism evidence="21 22">
    <name type="scientific">Dickeya zeae (strain Ech586)</name>
    <name type="common">Dickeya dadantii (strain Ech586)</name>
    <dbReference type="NCBI Taxonomy" id="590409"/>
    <lineage>
        <taxon>Bacteria</taxon>
        <taxon>Pseudomonadati</taxon>
        <taxon>Pseudomonadota</taxon>
        <taxon>Gammaproteobacteria</taxon>
        <taxon>Enterobacterales</taxon>
        <taxon>Pectobacteriaceae</taxon>
        <taxon>Dickeya</taxon>
        <taxon>Dickeya parazeae</taxon>
    </lineage>
</organism>
<proteinExistence type="inferred from homology"/>
<keyword evidence="9" id="KW-0234">DNA repair</keyword>
<feature type="binding site" evidence="17">
    <location>
        <position position="131"/>
    </location>
    <ligand>
        <name>8-oxo-dGTP</name>
        <dbReference type="ChEBI" id="CHEBI:77896"/>
    </ligand>
</feature>
<feature type="binding site" evidence="17">
    <location>
        <position position="40"/>
    </location>
    <ligand>
        <name>8-oxo-dGTP</name>
        <dbReference type="ChEBI" id="CHEBI:77896"/>
    </ligand>
</feature>
<dbReference type="InterPro" id="IPR047127">
    <property type="entry name" value="MutT-like"/>
</dbReference>
<evidence type="ECO:0000256" key="2">
    <source>
        <dbReference type="ARBA" id="ARBA00005582"/>
    </source>
</evidence>
<dbReference type="GO" id="GO:0006260">
    <property type="term" value="P:DNA replication"/>
    <property type="evidence" value="ECO:0007669"/>
    <property type="project" value="UniProtKB-KW"/>
</dbReference>
<evidence type="ECO:0000256" key="15">
    <source>
        <dbReference type="ARBA" id="ARBA00041979"/>
    </source>
</evidence>
<evidence type="ECO:0000256" key="11">
    <source>
        <dbReference type="ARBA" id="ARBA00036904"/>
    </source>
</evidence>
<evidence type="ECO:0000256" key="9">
    <source>
        <dbReference type="ARBA" id="ARBA00023204"/>
    </source>
</evidence>
<dbReference type="EMBL" id="CP001836">
    <property type="protein sequence ID" value="ACZ78352.1"/>
    <property type="molecule type" value="Genomic_DNA"/>
</dbReference>
<evidence type="ECO:0000256" key="14">
    <source>
        <dbReference type="ARBA" id="ARBA00041592"/>
    </source>
</evidence>
<dbReference type="PROSITE" id="PS00893">
    <property type="entry name" value="NUDIX_BOX"/>
    <property type="match status" value="1"/>
</dbReference>
<dbReference type="SUPFAM" id="SSF55811">
    <property type="entry name" value="Nudix"/>
    <property type="match status" value="1"/>
</dbReference>
<evidence type="ECO:0000256" key="1">
    <source>
        <dbReference type="ARBA" id="ARBA00001946"/>
    </source>
</evidence>
<dbReference type="FunFam" id="3.90.79.10:FF:000014">
    <property type="entry name" value="8-oxo-dGTP diphosphatase MutT"/>
    <property type="match status" value="1"/>
</dbReference>
<evidence type="ECO:0000256" key="7">
    <source>
        <dbReference type="ARBA" id="ARBA00022801"/>
    </source>
</evidence>
<keyword evidence="8 18" id="KW-0460">Magnesium</keyword>
<dbReference type="GO" id="GO:0035539">
    <property type="term" value="F:8-oxo-7,8-dihydrodeoxyguanosine triphosphate pyrophosphatase activity"/>
    <property type="evidence" value="ECO:0007669"/>
    <property type="project" value="UniProtKB-EC"/>
</dbReference>
<evidence type="ECO:0000256" key="4">
    <source>
        <dbReference type="ARBA" id="ARBA00022705"/>
    </source>
</evidence>
<dbReference type="PANTHER" id="PTHR47707:SF1">
    <property type="entry name" value="NUDIX HYDROLASE FAMILY PROTEIN"/>
    <property type="match status" value="1"/>
</dbReference>
<dbReference type="AlphaFoldDB" id="D2BWJ9"/>
<evidence type="ECO:0000256" key="16">
    <source>
        <dbReference type="ARBA" id="ARBA00042798"/>
    </source>
</evidence>
<dbReference type="STRING" id="590409.Dd586_3522"/>
<feature type="binding site" evidence="18">
    <location>
        <position position="69"/>
    </location>
    <ligand>
        <name>Mg(2+)</name>
        <dbReference type="ChEBI" id="CHEBI:18420"/>
    </ligand>
</feature>
<name>D2BWJ9_DICZ5</name>
<evidence type="ECO:0000256" key="19">
    <source>
        <dbReference type="RuleBase" id="RU003476"/>
    </source>
</evidence>
<dbReference type="HOGENOM" id="CLU_037162_19_2_6"/>
<dbReference type="PANTHER" id="PTHR47707">
    <property type="entry name" value="8-OXO-DGTP DIPHOSPHATASE"/>
    <property type="match status" value="1"/>
</dbReference>
<protein>
    <recommendedName>
        <fullName evidence="13">8-oxo-dGTP diphosphatase</fullName>
        <ecNumber evidence="12">3.6.1.55</ecNumber>
    </recommendedName>
    <alternativeName>
        <fullName evidence="16">7,8-dihydro-8-oxoguanine-triphosphatase</fullName>
    </alternativeName>
    <alternativeName>
        <fullName evidence="15">Mutator protein MutT</fullName>
    </alternativeName>
    <alternativeName>
        <fullName evidence="14">dGTP pyrophosphohydrolase</fullName>
    </alternativeName>
</protein>
<dbReference type="Proteomes" id="UP000001446">
    <property type="component" value="Chromosome"/>
</dbReference>
<comment type="similarity">
    <text evidence="2 19">Belongs to the Nudix hydrolase family.</text>
</comment>
<dbReference type="PRINTS" id="PR00502">
    <property type="entry name" value="NUDIXFAMILY"/>
</dbReference>
<reference evidence="21" key="1">
    <citation type="submission" date="2009-12" db="EMBL/GenBank/DDBJ databases">
        <title>Complete sequence of Dickeya dadantii Ech586.</title>
        <authorList>
            <consortium name="US DOE Joint Genome Institute"/>
            <person name="Lucas S."/>
            <person name="Copeland A."/>
            <person name="Lapidus A."/>
            <person name="Glavina del Rio T."/>
            <person name="Tice H."/>
            <person name="Bruce D."/>
            <person name="Goodwin L."/>
            <person name="Pitluck S."/>
            <person name="Munk A.C."/>
            <person name="Brettin T."/>
            <person name="Detter J.C."/>
            <person name="Han C."/>
            <person name="Tapia R."/>
            <person name="Larimer F."/>
            <person name="Land M."/>
            <person name="Hauser L."/>
            <person name="Kyrpides N."/>
            <person name="Mikhailova N."/>
            <person name="Balakrishnan V."/>
            <person name="Glasner J."/>
            <person name="Perna N.T."/>
        </authorList>
    </citation>
    <scope>NUCLEOTIDE SEQUENCE [LARGE SCALE GENOMIC DNA]</scope>
    <source>
        <strain evidence="21">Ech586</strain>
    </source>
</reference>
<dbReference type="GO" id="GO:0006281">
    <property type="term" value="P:DNA repair"/>
    <property type="evidence" value="ECO:0007669"/>
    <property type="project" value="UniProtKB-KW"/>
</dbReference>
<evidence type="ECO:0000256" key="10">
    <source>
        <dbReference type="ARBA" id="ARBA00035861"/>
    </source>
</evidence>
<dbReference type="InterPro" id="IPR003561">
    <property type="entry name" value="Mutator_MutT"/>
</dbReference>
<dbReference type="GO" id="GO:0044715">
    <property type="term" value="F:8-oxo-dGDP phosphatase activity"/>
    <property type="evidence" value="ECO:0007669"/>
    <property type="project" value="TreeGrafter"/>
</dbReference>
<feature type="binding site" evidence="17">
    <location>
        <begin position="46"/>
        <end position="49"/>
    </location>
    <ligand>
        <name>8-oxo-dGTP</name>
        <dbReference type="ChEBI" id="CHEBI:77896"/>
    </ligand>
</feature>
<comment type="catalytic activity">
    <reaction evidence="10">
        <text>8-oxo-dGTP + H2O = 8-oxo-dGMP + diphosphate + H(+)</text>
        <dbReference type="Rhea" id="RHEA:31575"/>
        <dbReference type="ChEBI" id="CHEBI:15377"/>
        <dbReference type="ChEBI" id="CHEBI:15378"/>
        <dbReference type="ChEBI" id="CHEBI:33019"/>
        <dbReference type="ChEBI" id="CHEBI:63224"/>
        <dbReference type="ChEBI" id="CHEBI:77896"/>
        <dbReference type="EC" id="3.6.1.55"/>
    </reaction>
</comment>
<sequence length="143" mass="16084">MTAFLLVEKRMTQKTLSVAVGIIRNPQREFFIACRPAGVHMAGKWEFPGGKVEEGETPEQALARELHEEAGIEVINPSPLGSKTFSAGERLITLHFFLVEQWRGEPYGREGQPSRWLTAEELDEHEFPPANAEMIQQLKAGRV</sequence>